<feature type="compositionally biased region" description="Basic residues" evidence="1">
    <location>
        <begin position="461"/>
        <end position="476"/>
    </location>
</feature>
<gene>
    <name evidence="2" type="ORF">AVDCRST_MAG17-2111</name>
</gene>
<feature type="non-terminal residue" evidence="2">
    <location>
        <position position="1"/>
    </location>
</feature>
<feature type="compositionally biased region" description="Basic and acidic residues" evidence="1">
    <location>
        <begin position="128"/>
        <end position="160"/>
    </location>
</feature>
<keyword evidence="2" id="KW-0648">Protein biosynthesis</keyword>
<evidence type="ECO:0000313" key="2">
    <source>
        <dbReference type="EMBL" id="CAA9513017.1"/>
    </source>
</evidence>
<dbReference type="EMBL" id="CADCVV010000167">
    <property type="protein sequence ID" value="CAA9513017.1"/>
    <property type="molecule type" value="Genomic_DNA"/>
</dbReference>
<protein>
    <submittedName>
        <fullName evidence="2">Translation elongation factor G</fullName>
    </submittedName>
</protein>
<feature type="compositionally biased region" description="Basic residues" evidence="1">
    <location>
        <begin position="58"/>
        <end position="113"/>
    </location>
</feature>
<accession>A0A6J4T4N5</accession>
<sequence length="585" mass="66288">GTRGFTPEDAQHRDHGAHRRRQDDDDRAHPLLHGPHAQARRGSRGRGDDGLDGAGAGARHHDHLCRHHRRVARPPGQHHRHARPCRLHRRGRALAARARRRGRGVRLRCRRRAPVRDRLAPGRQVPRAADRLHQQDGPHRRGLRHERAHDHRASRGEPDPRPAAGRLGVRLPGHRRPDQHEGDHVLRRPRSRVDGRGHPRRDGRRRRCGAHPPARGRRGVRRRAHGGLPGRGGDRRRSAARGHPPGDARHLDHSAAVWLLLQEQGRSAAARRSCRLPAESARRPPGRGPRDRQGRRRPPGQPPRLRRPAVLGARLQGHVRPVRWQAHLLPRLLGPARERQPGAQLGQRADRARRAHPHDARQFARGQGRGLRRRHRRGGRAQADLDRRHPLRTRRADQARDHHLPGAGRARLDRAQDQGRPGEDGHRARPPRRGGPDLPGPHRRGDRPDGHLGDGRAPSRGPRRPHAARVQRRGRGRAPPGRLPRDGPWRGHEDRGQVHPPDRRLGPVRRGLHQHGAVSRRGLRVRQQDPGRLGPLRVHPGGREGRRGGARDRRQGGLSDGRRARDPDRRQVPRHRLLGDRLQDR</sequence>
<feature type="compositionally biased region" description="Basic and acidic residues" evidence="1">
    <location>
        <begin position="383"/>
        <end position="427"/>
    </location>
</feature>
<feature type="compositionally biased region" description="Basic and acidic residues" evidence="1">
    <location>
        <begin position="541"/>
        <end position="585"/>
    </location>
</feature>
<reference evidence="2" key="1">
    <citation type="submission" date="2020-02" db="EMBL/GenBank/DDBJ databases">
        <authorList>
            <person name="Meier V. D."/>
        </authorList>
    </citation>
    <scope>NUCLEOTIDE SEQUENCE</scope>
    <source>
        <strain evidence="2">AVDCRST_MAG17</strain>
    </source>
</reference>
<name>A0A6J4T4N5_9ACTN</name>
<proteinExistence type="predicted"/>
<feature type="region of interest" description="Disordered" evidence="1">
    <location>
        <begin position="269"/>
        <end position="312"/>
    </location>
</feature>
<feature type="region of interest" description="Disordered" evidence="1">
    <location>
        <begin position="1"/>
        <end position="250"/>
    </location>
</feature>
<feature type="compositionally biased region" description="Basic and acidic residues" evidence="1">
    <location>
        <begin position="175"/>
        <end position="197"/>
    </location>
</feature>
<feature type="compositionally biased region" description="Basic residues" evidence="1">
    <location>
        <begin position="370"/>
        <end position="379"/>
    </location>
</feature>
<feature type="region of interest" description="Disordered" evidence="1">
    <location>
        <begin position="333"/>
        <end position="585"/>
    </location>
</feature>
<dbReference type="AlphaFoldDB" id="A0A6J4T4N5"/>
<feature type="compositionally biased region" description="Basic and acidic residues" evidence="1">
    <location>
        <begin position="483"/>
        <end position="505"/>
    </location>
</feature>
<feature type="non-terminal residue" evidence="2">
    <location>
        <position position="585"/>
    </location>
</feature>
<feature type="compositionally biased region" description="Basic and acidic residues" evidence="1">
    <location>
        <begin position="348"/>
        <end position="362"/>
    </location>
</feature>
<organism evidence="2">
    <name type="scientific">uncultured Solirubrobacterales bacterium</name>
    <dbReference type="NCBI Taxonomy" id="768556"/>
    <lineage>
        <taxon>Bacteria</taxon>
        <taxon>Bacillati</taxon>
        <taxon>Actinomycetota</taxon>
        <taxon>Thermoleophilia</taxon>
        <taxon>Solirubrobacterales</taxon>
        <taxon>environmental samples</taxon>
    </lineage>
</organism>
<dbReference type="GO" id="GO:0003746">
    <property type="term" value="F:translation elongation factor activity"/>
    <property type="evidence" value="ECO:0007669"/>
    <property type="project" value="UniProtKB-KW"/>
</dbReference>
<feature type="compositionally biased region" description="Basic residues" evidence="1">
    <location>
        <begin position="198"/>
        <end position="225"/>
    </location>
</feature>
<evidence type="ECO:0000256" key="1">
    <source>
        <dbReference type="SAM" id="MobiDB-lite"/>
    </source>
</evidence>
<keyword evidence="2" id="KW-0251">Elongation factor</keyword>